<dbReference type="Pfam" id="PF03743">
    <property type="entry name" value="TrbI"/>
    <property type="match status" value="1"/>
</dbReference>
<dbReference type="STRING" id="1400863.BN873_280005"/>
<keyword evidence="3" id="KW-1185">Reference proteome</keyword>
<feature type="region of interest" description="Disordered" evidence="1">
    <location>
        <begin position="176"/>
        <end position="198"/>
    </location>
</feature>
<name>W6M6R5_9GAMM</name>
<proteinExistence type="predicted"/>
<feature type="compositionally biased region" description="Low complexity" evidence="1">
    <location>
        <begin position="96"/>
        <end position="107"/>
    </location>
</feature>
<evidence type="ECO:0000256" key="1">
    <source>
        <dbReference type="SAM" id="MobiDB-lite"/>
    </source>
</evidence>
<comment type="caution">
    <text evidence="2">The sequence shown here is derived from an EMBL/GenBank/DDBJ whole genome shotgun (WGS) entry which is preliminary data.</text>
</comment>
<dbReference type="Proteomes" id="UP000035760">
    <property type="component" value="Unassembled WGS sequence"/>
</dbReference>
<dbReference type="InterPro" id="IPR005498">
    <property type="entry name" value="T4SS_VirB10/TraB/TrbI"/>
</dbReference>
<dbReference type="EMBL" id="CBTJ020000034">
    <property type="protein sequence ID" value="CDI02319.1"/>
    <property type="molecule type" value="Genomic_DNA"/>
</dbReference>
<gene>
    <name evidence="2" type="ORF">BN873_280005</name>
</gene>
<evidence type="ECO:0000313" key="3">
    <source>
        <dbReference type="Proteomes" id="UP000035760"/>
    </source>
</evidence>
<feature type="region of interest" description="Disordered" evidence="1">
    <location>
        <begin position="224"/>
        <end position="266"/>
    </location>
</feature>
<sequence length="565" mass="61054">MTLPLPPVAKVAIGGLLLLGGLAGYAIFTREVPSISTIKAHREEPPPRRGDDPTYADELRKMTTLLQDMRYRFDQAENARVQDRDQAERKTQQAVQEATRQATQQSQQAVDRLSQALKAAQEAVDQKIKEATTPATDSALKTEIDRLKEELSALHQAGTSERDAAARVRSALPEANRVLAPPVESSAKPPTPPKEGVLGAAQLAPDLLQQLQQIPGLEDFRDRLASLQGGGSPGAPSPVSPLERALDPNQPPLDGEVRSGASASSKRLEGLKGHYVTLTPYGTRGTSTPPVTTSATTAVSLAPKTYPFTVRPGKDGASAVIPIYTIPDAATLVNNATMTPLVGRVPFRNNLRDPFRFKLITGATNLATNGHRIPGIVNAVWTGYAVGVREQSCVRAYLDTVTFTFEDGRLHTVRKGKGDTDATASVVDNLGYLTDRWGKPCIRGRYFNNAGSYLKDRGIAAFLDGLANAYAQSQLTTQRESGTLSTYLSGNTYEYALGKGLGNTANEIAHYVAERAEDAFDVVYVPSGIDVQIFVEDQIPIDYDTNGRKLQYDYRGADLHAQALD</sequence>
<dbReference type="NCBIfam" id="TIGR03752">
    <property type="entry name" value="conj_TIGR03752"/>
    <property type="match status" value="1"/>
</dbReference>
<feature type="compositionally biased region" description="Basic and acidic residues" evidence="1">
    <location>
        <begin position="78"/>
        <end position="91"/>
    </location>
</feature>
<dbReference type="AlphaFoldDB" id="W6M6R5"/>
<accession>W6M6R5</accession>
<protein>
    <submittedName>
        <fullName evidence="2">Integrating conjugative element protein, PFL_4705 family</fullName>
    </submittedName>
</protein>
<reference evidence="2" key="2">
    <citation type="submission" date="2014-03" db="EMBL/GenBank/DDBJ databases">
        <title>Candidatus Competibacter-lineage genomes retrieved from metagenomes reveal functional metabolic diversity.</title>
        <authorList>
            <person name="McIlroy S.J."/>
            <person name="Albertsen M."/>
            <person name="Andresen E.K."/>
            <person name="Saunders A.M."/>
            <person name="Kristiansen R."/>
            <person name="Stokholm-Bjerregaard M."/>
            <person name="Nielsen K.L."/>
            <person name="Nielsen P.H."/>
        </authorList>
    </citation>
    <scope>NUCLEOTIDE SEQUENCE</scope>
    <source>
        <strain evidence="2">Run_A_D11</strain>
    </source>
</reference>
<reference evidence="2" key="1">
    <citation type="submission" date="2013-07" db="EMBL/GenBank/DDBJ databases">
        <authorList>
            <person name="McIlroy S."/>
        </authorList>
    </citation>
    <scope>NUCLEOTIDE SEQUENCE [LARGE SCALE GENOMIC DNA]</scope>
    <source>
        <strain evidence="2">Run_A_D11</strain>
    </source>
</reference>
<organism evidence="2 3">
    <name type="scientific">Candidatus Competibacter denitrificans Run_A_D11</name>
    <dbReference type="NCBI Taxonomy" id="1400863"/>
    <lineage>
        <taxon>Bacteria</taxon>
        <taxon>Pseudomonadati</taxon>
        <taxon>Pseudomonadota</taxon>
        <taxon>Gammaproteobacteria</taxon>
        <taxon>Candidatus Competibacteraceae</taxon>
        <taxon>Candidatus Competibacter</taxon>
    </lineage>
</organism>
<evidence type="ECO:0000313" key="2">
    <source>
        <dbReference type="EMBL" id="CDI02319.1"/>
    </source>
</evidence>
<feature type="region of interest" description="Disordered" evidence="1">
    <location>
        <begin position="78"/>
        <end position="107"/>
    </location>
</feature>
<dbReference type="InterPro" id="IPR021207">
    <property type="entry name" value="Integr_conj_element_PFL4705"/>
</dbReference>
<dbReference type="RefSeq" id="WP_048672384.1">
    <property type="nucleotide sequence ID" value="NZ_CBTJ020000034.1"/>
</dbReference>